<dbReference type="InterPro" id="IPR019207">
    <property type="entry name" value="DUF2092"/>
</dbReference>
<dbReference type="EMBL" id="JAMGBA010000001">
    <property type="protein sequence ID" value="MCL6697857.1"/>
    <property type="molecule type" value="Genomic_DNA"/>
</dbReference>
<accession>A0ABT0RS70</accession>
<comment type="caution">
    <text evidence="4">The sequence shown here is derived from an EMBL/GenBank/DDBJ whole genome shotgun (WGS) entry which is preliminary data.</text>
</comment>
<evidence type="ECO:0000256" key="2">
    <source>
        <dbReference type="SAM" id="MobiDB-lite"/>
    </source>
</evidence>
<dbReference type="RefSeq" id="WP_249903205.1">
    <property type="nucleotide sequence ID" value="NZ_JAMGBA010000001.1"/>
</dbReference>
<gene>
    <name evidence="4" type="ORF">LZ496_03540</name>
</gene>
<keyword evidence="5" id="KW-1185">Reference proteome</keyword>
<proteinExistence type="predicted"/>
<dbReference type="SUPFAM" id="SSF89392">
    <property type="entry name" value="Prokaryotic lipoproteins and lipoprotein localization factors"/>
    <property type="match status" value="1"/>
</dbReference>
<dbReference type="Proteomes" id="UP001203410">
    <property type="component" value="Unassembled WGS sequence"/>
</dbReference>
<organism evidence="4 5">
    <name type="scientific">Sphingomonas caseinilyticus</name>
    <dbReference type="NCBI Taxonomy" id="2908205"/>
    <lineage>
        <taxon>Bacteria</taxon>
        <taxon>Pseudomonadati</taxon>
        <taxon>Pseudomonadota</taxon>
        <taxon>Alphaproteobacteria</taxon>
        <taxon>Sphingomonadales</taxon>
        <taxon>Sphingomonadaceae</taxon>
        <taxon>Sphingomonas</taxon>
    </lineage>
</organism>
<evidence type="ECO:0000313" key="4">
    <source>
        <dbReference type="EMBL" id="MCL6697857.1"/>
    </source>
</evidence>
<evidence type="ECO:0000256" key="1">
    <source>
        <dbReference type="ARBA" id="ARBA00022729"/>
    </source>
</evidence>
<dbReference type="PROSITE" id="PS51257">
    <property type="entry name" value="PROKAR_LIPOPROTEIN"/>
    <property type="match status" value="1"/>
</dbReference>
<dbReference type="Pfam" id="PF09865">
    <property type="entry name" value="DUF2092"/>
    <property type="match status" value="1"/>
</dbReference>
<keyword evidence="1 3" id="KW-0732">Signal</keyword>
<feature type="region of interest" description="Disordered" evidence="2">
    <location>
        <begin position="31"/>
        <end position="58"/>
    </location>
</feature>
<dbReference type="Gene3D" id="2.50.20.10">
    <property type="entry name" value="Lipoprotein localisation LolA/LolB/LppX"/>
    <property type="match status" value="1"/>
</dbReference>
<dbReference type="InterPro" id="IPR029046">
    <property type="entry name" value="LolA/LolB/LppX"/>
</dbReference>
<reference evidence="4 5" key="1">
    <citation type="submission" date="2022-05" db="EMBL/GenBank/DDBJ databases">
        <authorList>
            <person name="Jo J.-H."/>
            <person name="Im W.-T."/>
        </authorList>
    </citation>
    <scope>NUCLEOTIDE SEQUENCE [LARGE SCALE GENOMIC DNA]</scope>
    <source>
        <strain evidence="4 5">NSE70-1</strain>
    </source>
</reference>
<feature type="compositionally biased region" description="Low complexity" evidence="2">
    <location>
        <begin position="31"/>
        <end position="57"/>
    </location>
</feature>
<feature type="chain" id="PRO_5047332282" evidence="3">
    <location>
        <begin position="31"/>
        <end position="296"/>
    </location>
</feature>
<feature type="signal peptide" evidence="3">
    <location>
        <begin position="1"/>
        <end position="30"/>
    </location>
</feature>
<evidence type="ECO:0000313" key="5">
    <source>
        <dbReference type="Proteomes" id="UP001203410"/>
    </source>
</evidence>
<evidence type="ECO:0000256" key="3">
    <source>
        <dbReference type="SAM" id="SignalP"/>
    </source>
</evidence>
<protein>
    <submittedName>
        <fullName evidence="4">DUF2092 domain-containing protein</fullName>
    </submittedName>
</protein>
<sequence length="296" mass="31831">MTQNLCKALMSAAAPALILLPALSSCSKPAQENATEQAATETSATEQAGTEQAGAAQDESAKNAKGLLKAMADYLAAQKVISLSYDSVFEVVTDQQQKLQVATSGTVLLNRPDKVRTTRKSGFSDTEMVFDGKTLSFLGKGQNAYIQAEAPGTIDTLVEQLRDKFHRQLPGADFLTSNVYDELMTDVTDVKDLGSGVIDGKECDHLAFRAKDTDWQIWIAQGDTPYPCRYVITSKGVDQAPQFTMTIRDWNASAGAGQGDFSFTPPAGAKKLDIKDLAALKETSDLPENYKVGASK</sequence>
<name>A0ABT0RS70_9SPHN</name>